<keyword evidence="1" id="KW-0472">Membrane</keyword>
<feature type="transmembrane region" description="Helical" evidence="1">
    <location>
        <begin position="169"/>
        <end position="190"/>
    </location>
</feature>
<dbReference type="AlphaFoldDB" id="A0AAD7AJB1"/>
<gene>
    <name evidence="2" type="ORF">DFH08DRAFT_951365</name>
</gene>
<organism evidence="2 3">
    <name type="scientific">Mycena albidolilacea</name>
    <dbReference type="NCBI Taxonomy" id="1033008"/>
    <lineage>
        <taxon>Eukaryota</taxon>
        <taxon>Fungi</taxon>
        <taxon>Dikarya</taxon>
        <taxon>Basidiomycota</taxon>
        <taxon>Agaricomycotina</taxon>
        <taxon>Agaricomycetes</taxon>
        <taxon>Agaricomycetidae</taxon>
        <taxon>Agaricales</taxon>
        <taxon>Marasmiineae</taxon>
        <taxon>Mycenaceae</taxon>
        <taxon>Mycena</taxon>
    </lineage>
</organism>
<feature type="transmembrane region" description="Helical" evidence="1">
    <location>
        <begin position="94"/>
        <end position="116"/>
    </location>
</feature>
<keyword evidence="3" id="KW-1185">Reference proteome</keyword>
<proteinExistence type="predicted"/>
<reference evidence="2" key="1">
    <citation type="submission" date="2023-03" db="EMBL/GenBank/DDBJ databases">
        <title>Massive genome expansion in bonnet fungi (Mycena s.s.) driven by repeated elements and novel gene families across ecological guilds.</title>
        <authorList>
            <consortium name="Lawrence Berkeley National Laboratory"/>
            <person name="Harder C.B."/>
            <person name="Miyauchi S."/>
            <person name="Viragh M."/>
            <person name="Kuo A."/>
            <person name="Thoen E."/>
            <person name="Andreopoulos B."/>
            <person name="Lu D."/>
            <person name="Skrede I."/>
            <person name="Drula E."/>
            <person name="Henrissat B."/>
            <person name="Morin E."/>
            <person name="Kohler A."/>
            <person name="Barry K."/>
            <person name="LaButti K."/>
            <person name="Morin E."/>
            <person name="Salamov A."/>
            <person name="Lipzen A."/>
            <person name="Mereny Z."/>
            <person name="Hegedus B."/>
            <person name="Baldrian P."/>
            <person name="Stursova M."/>
            <person name="Weitz H."/>
            <person name="Taylor A."/>
            <person name="Grigoriev I.V."/>
            <person name="Nagy L.G."/>
            <person name="Martin F."/>
            <person name="Kauserud H."/>
        </authorList>
    </citation>
    <scope>NUCLEOTIDE SEQUENCE</scope>
    <source>
        <strain evidence="2">CBHHK002</strain>
    </source>
</reference>
<dbReference type="SUPFAM" id="SSF103473">
    <property type="entry name" value="MFS general substrate transporter"/>
    <property type="match status" value="1"/>
</dbReference>
<accession>A0AAD7AJB1</accession>
<keyword evidence="1" id="KW-0812">Transmembrane</keyword>
<dbReference type="Proteomes" id="UP001218218">
    <property type="component" value="Unassembled WGS sequence"/>
</dbReference>
<evidence type="ECO:0000313" key="2">
    <source>
        <dbReference type="EMBL" id="KAJ7360703.1"/>
    </source>
</evidence>
<dbReference type="Gene3D" id="1.20.1250.20">
    <property type="entry name" value="MFS general substrate transporter like domains"/>
    <property type="match status" value="1"/>
</dbReference>
<feature type="transmembrane region" description="Helical" evidence="1">
    <location>
        <begin position="65"/>
        <end position="88"/>
    </location>
</feature>
<name>A0AAD7AJB1_9AGAR</name>
<dbReference type="InterPro" id="IPR036259">
    <property type="entry name" value="MFS_trans_sf"/>
</dbReference>
<dbReference type="EMBL" id="JARIHO010000005">
    <property type="protein sequence ID" value="KAJ7360703.1"/>
    <property type="molecule type" value="Genomic_DNA"/>
</dbReference>
<feature type="transmembrane region" description="Helical" evidence="1">
    <location>
        <begin position="196"/>
        <end position="216"/>
    </location>
</feature>
<evidence type="ECO:0000256" key="1">
    <source>
        <dbReference type="SAM" id="Phobius"/>
    </source>
</evidence>
<evidence type="ECO:0000313" key="3">
    <source>
        <dbReference type="Proteomes" id="UP001218218"/>
    </source>
</evidence>
<protein>
    <submittedName>
        <fullName evidence="2">Uncharacterized protein</fullName>
    </submittedName>
</protein>
<comment type="caution">
    <text evidence="2">The sequence shown here is derived from an EMBL/GenBank/DDBJ whole genome shotgun (WGS) entry which is preliminary data.</text>
</comment>
<feature type="transmembrane region" description="Helical" evidence="1">
    <location>
        <begin position="26"/>
        <end position="53"/>
    </location>
</feature>
<keyword evidence="1" id="KW-1133">Transmembrane helix</keyword>
<sequence length="230" mass="24126">MQTAVATPALFSKLHAQPLQPPAAAVSGLLFIGPALTVPYVFPSAAVIYIELFSVQHSDSIDRNLVFYSVAILNASSALVRVLGSYLADLYGPFNVQVACSIGGGTLIWAMLGILVSSLPLSSRLLHCSPHNGGSLVISLLYGAFSNAYTSPCLASLAKGPEEIGARTGVALALSSLGVLVSAPIQGALLTSDYHWIRPVAFAATMTFVSGACYFVTRTLHARVTSTWRV</sequence>